<dbReference type="VEuPathDB" id="FungiDB:AJ78_07180"/>
<name>A0A1J9QAI4_9EURO</name>
<dbReference type="Proteomes" id="UP000182235">
    <property type="component" value="Unassembled WGS sequence"/>
</dbReference>
<sequence>MNISPRTLPPSMEDVQDDHQDVRQMENACAVADIAGLNAITSNPFEKPDGRMENGYRRQKVDNTLKKVDLKRKVDTVISTASAAKAKTINGNASGNMSLMEGQSPNQCSNVDLQSIIRTVQNMVTTDATNPCPYLRDSWILVRVLSIIYAITEHDTSPLDQHTRKCISGTRPLPYKDMGQLPHI</sequence>
<evidence type="ECO:0000313" key="2">
    <source>
        <dbReference type="Proteomes" id="UP000182235"/>
    </source>
</evidence>
<organism evidence="1 2">
    <name type="scientific">Emergomyces pasteurianus Ep9510</name>
    <dbReference type="NCBI Taxonomy" id="1447872"/>
    <lineage>
        <taxon>Eukaryota</taxon>
        <taxon>Fungi</taxon>
        <taxon>Dikarya</taxon>
        <taxon>Ascomycota</taxon>
        <taxon>Pezizomycotina</taxon>
        <taxon>Eurotiomycetes</taxon>
        <taxon>Eurotiomycetidae</taxon>
        <taxon>Onygenales</taxon>
        <taxon>Ajellomycetaceae</taxon>
        <taxon>Emergomyces</taxon>
    </lineage>
</organism>
<accession>A0A1J9QAI4</accession>
<evidence type="ECO:0000313" key="1">
    <source>
        <dbReference type="EMBL" id="OJD12189.1"/>
    </source>
</evidence>
<proteinExistence type="predicted"/>
<reference evidence="1 2" key="1">
    <citation type="submission" date="2015-07" db="EMBL/GenBank/DDBJ databases">
        <title>Emmonsia species relationships and genome sequence.</title>
        <authorList>
            <consortium name="The Broad Institute Genomics Platform"/>
            <person name="Cuomo C.A."/>
            <person name="Munoz J.F."/>
            <person name="Imamovic A."/>
            <person name="Priest M.E."/>
            <person name="Young S."/>
            <person name="Clay O.K."/>
            <person name="McEwen J.G."/>
        </authorList>
    </citation>
    <scope>NUCLEOTIDE SEQUENCE [LARGE SCALE GENOMIC DNA]</scope>
    <source>
        <strain evidence="1 2">UAMH 9510</strain>
    </source>
</reference>
<dbReference type="AlphaFoldDB" id="A0A1J9QAI4"/>
<comment type="caution">
    <text evidence="1">The sequence shown here is derived from an EMBL/GenBank/DDBJ whole genome shotgun (WGS) entry which is preliminary data.</text>
</comment>
<keyword evidence="2" id="KW-1185">Reference proteome</keyword>
<gene>
    <name evidence="1" type="ORF">AJ78_07180</name>
</gene>
<protein>
    <submittedName>
        <fullName evidence="1">Uncharacterized protein</fullName>
    </submittedName>
</protein>
<dbReference type="EMBL" id="LGRN01000436">
    <property type="protein sequence ID" value="OJD12189.1"/>
    <property type="molecule type" value="Genomic_DNA"/>
</dbReference>